<dbReference type="RefSeq" id="WP_147032704.1">
    <property type="nucleotide sequence ID" value="NZ_CP042436.1"/>
</dbReference>
<dbReference type="Proteomes" id="UP000321479">
    <property type="component" value="Chromosome"/>
</dbReference>
<dbReference type="Pfam" id="PF03358">
    <property type="entry name" value="FMN_red"/>
    <property type="match status" value="1"/>
</dbReference>
<dbReference type="GO" id="GO:0010181">
    <property type="term" value="F:FMN binding"/>
    <property type="evidence" value="ECO:0007669"/>
    <property type="project" value="TreeGrafter"/>
</dbReference>
<gene>
    <name evidence="2" type="ORF">FRZ54_16620</name>
</gene>
<dbReference type="InterPro" id="IPR029039">
    <property type="entry name" value="Flavoprotein-like_sf"/>
</dbReference>
<evidence type="ECO:0000313" key="2">
    <source>
        <dbReference type="EMBL" id="QEC64131.1"/>
    </source>
</evidence>
<reference evidence="2 3" key="1">
    <citation type="journal article" date="2017" name="Curr. Microbiol.">
        <title>Mucilaginibacter ginsenosidivorans sp. nov., Isolated from Soil of Ginseng Field.</title>
        <authorList>
            <person name="Kim M.M."/>
            <person name="Siddiqi M.Z."/>
            <person name="Im W.T."/>
        </authorList>
    </citation>
    <scope>NUCLEOTIDE SEQUENCE [LARGE SCALE GENOMIC DNA]</scope>
    <source>
        <strain evidence="2 3">Gsoil 3017</strain>
    </source>
</reference>
<dbReference type="Gene3D" id="3.40.50.360">
    <property type="match status" value="1"/>
</dbReference>
<dbReference type="EMBL" id="CP042436">
    <property type="protein sequence ID" value="QEC64131.1"/>
    <property type="molecule type" value="Genomic_DNA"/>
</dbReference>
<feature type="domain" description="NADPH-dependent FMN reductase-like" evidence="1">
    <location>
        <begin position="4"/>
        <end position="141"/>
    </location>
</feature>
<keyword evidence="3" id="KW-1185">Reference proteome</keyword>
<proteinExistence type="predicted"/>
<evidence type="ECO:0000313" key="3">
    <source>
        <dbReference type="Proteomes" id="UP000321479"/>
    </source>
</evidence>
<dbReference type="KEGG" id="mgin:FRZ54_16620"/>
<name>A0A5B8V0H3_9SPHI</name>
<dbReference type="AlphaFoldDB" id="A0A5B8V0H3"/>
<dbReference type="PANTHER" id="PTHR30543">
    <property type="entry name" value="CHROMATE REDUCTASE"/>
    <property type="match status" value="1"/>
</dbReference>
<dbReference type="InterPro" id="IPR005025">
    <property type="entry name" value="FMN_Rdtase-like_dom"/>
</dbReference>
<accession>A0A5B8V0H3</accession>
<dbReference type="PANTHER" id="PTHR30543:SF21">
    <property type="entry name" value="NAD(P)H-DEPENDENT FMN REDUCTASE LOT6"/>
    <property type="match status" value="1"/>
</dbReference>
<protein>
    <submittedName>
        <fullName evidence="2">NAD(P)H-dependent oxidoreductase</fullName>
    </submittedName>
</protein>
<organism evidence="2 3">
    <name type="scientific">Mucilaginibacter ginsenosidivorans</name>
    <dbReference type="NCBI Taxonomy" id="398053"/>
    <lineage>
        <taxon>Bacteria</taxon>
        <taxon>Pseudomonadati</taxon>
        <taxon>Bacteroidota</taxon>
        <taxon>Sphingobacteriia</taxon>
        <taxon>Sphingobacteriales</taxon>
        <taxon>Sphingobacteriaceae</taxon>
        <taxon>Mucilaginibacter</taxon>
    </lineage>
</organism>
<sequence length="173" mass="18447">MKNIFSISGSLRPGSSNHIILEYLKSMVSENITFTIYDGVACIPAFDPGLDNDDPPKTVAGLRTQLSEADAILICTPEYAFGVPGALKNVLDWTVSSGSFSGKATALITASTGGENAHAAMIKILGAIDAKLTPETTLLISFIRTKINDGIITDKQTVEKLGHLFHALLRTIK</sequence>
<dbReference type="GO" id="GO:0016491">
    <property type="term" value="F:oxidoreductase activity"/>
    <property type="evidence" value="ECO:0007669"/>
    <property type="project" value="InterPro"/>
</dbReference>
<dbReference type="GO" id="GO:0005829">
    <property type="term" value="C:cytosol"/>
    <property type="evidence" value="ECO:0007669"/>
    <property type="project" value="TreeGrafter"/>
</dbReference>
<dbReference type="SUPFAM" id="SSF52218">
    <property type="entry name" value="Flavoproteins"/>
    <property type="match status" value="1"/>
</dbReference>
<evidence type="ECO:0000259" key="1">
    <source>
        <dbReference type="Pfam" id="PF03358"/>
    </source>
</evidence>
<dbReference type="OrthoDB" id="9812295at2"/>
<dbReference type="InterPro" id="IPR050712">
    <property type="entry name" value="NAD(P)H-dep_reductase"/>
</dbReference>